<feature type="non-terminal residue" evidence="1">
    <location>
        <position position="1"/>
    </location>
</feature>
<reference evidence="1" key="1">
    <citation type="submission" date="2022-07" db="EMBL/GenBank/DDBJ databases">
        <authorList>
            <person name="Trinca V."/>
            <person name="Uliana J.V.C."/>
            <person name="Torres T.T."/>
            <person name="Ward R.J."/>
            <person name="Monesi N."/>
        </authorList>
    </citation>
    <scope>NUCLEOTIDE SEQUENCE</scope>
    <source>
        <strain evidence="1">HSMRA1968</strain>
        <tissue evidence="1">Whole embryos</tissue>
    </source>
</reference>
<dbReference type="OrthoDB" id="365077at2759"/>
<protein>
    <submittedName>
        <fullName evidence="1">Protein GDAP2 like</fullName>
    </submittedName>
</protein>
<evidence type="ECO:0000313" key="2">
    <source>
        <dbReference type="Proteomes" id="UP001151699"/>
    </source>
</evidence>
<sequence>DDESDENPHNDLDDGSDLDYKYSNGFSLSSHLNIGQHSFSQMQGDLDRQRLLGDRPRANLYENIIEEGIEGIEHQEHSPLLPENDNE</sequence>
<gene>
    <name evidence="1" type="primary">Gdap2_0</name>
    <name evidence="1" type="ORF">Bhyg_16792</name>
</gene>
<comment type="caution">
    <text evidence="1">The sequence shown here is derived from an EMBL/GenBank/DDBJ whole genome shotgun (WGS) entry which is preliminary data.</text>
</comment>
<keyword evidence="2" id="KW-1185">Reference proteome</keyword>
<evidence type="ECO:0000313" key="1">
    <source>
        <dbReference type="EMBL" id="KAJ6632842.1"/>
    </source>
</evidence>
<proteinExistence type="predicted"/>
<organism evidence="1 2">
    <name type="scientific">Pseudolycoriella hygida</name>
    <dbReference type="NCBI Taxonomy" id="35572"/>
    <lineage>
        <taxon>Eukaryota</taxon>
        <taxon>Metazoa</taxon>
        <taxon>Ecdysozoa</taxon>
        <taxon>Arthropoda</taxon>
        <taxon>Hexapoda</taxon>
        <taxon>Insecta</taxon>
        <taxon>Pterygota</taxon>
        <taxon>Neoptera</taxon>
        <taxon>Endopterygota</taxon>
        <taxon>Diptera</taxon>
        <taxon>Nematocera</taxon>
        <taxon>Sciaroidea</taxon>
        <taxon>Sciaridae</taxon>
        <taxon>Pseudolycoriella</taxon>
    </lineage>
</organism>
<dbReference type="AlphaFoldDB" id="A0A9Q0MMJ6"/>
<feature type="non-terminal residue" evidence="1">
    <location>
        <position position="87"/>
    </location>
</feature>
<accession>A0A9Q0MMJ6</accession>
<dbReference type="EMBL" id="WJQU01002442">
    <property type="protein sequence ID" value="KAJ6632842.1"/>
    <property type="molecule type" value="Genomic_DNA"/>
</dbReference>
<name>A0A9Q0MMJ6_9DIPT</name>
<dbReference type="Proteomes" id="UP001151699">
    <property type="component" value="Unassembled WGS sequence"/>
</dbReference>